<proteinExistence type="predicted"/>
<protein>
    <submittedName>
        <fullName evidence="3">Phage baseplate protein</fullName>
    </submittedName>
</protein>
<gene>
    <name evidence="3" type="ORF">ACFSY7_03020</name>
</gene>
<dbReference type="InterPro" id="IPR048494">
    <property type="entry name" value="Dit-like_N"/>
</dbReference>
<feature type="region of interest" description="Disordered" evidence="1">
    <location>
        <begin position="177"/>
        <end position="207"/>
    </location>
</feature>
<feature type="compositionally biased region" description="Basic residues" evidence="1">
    <location>
        <begin position="39"/>
        <end position="56"/>
    </location>
</feature>
<dbReference type="Gene3D" id="3.10.350.10">
    <property type="entry name" value="LysM domain"/>
    <property type="match status" value="1"/>
</dbReference>
<evidence type="ECO:0000313" key="3">
    <source>
        <dbReference type="EMBL" id="MFD2867474.1"/>
    </source>
</evidence>
<feature type="compositionally biased region" description="Basic and acidic residues" evidence="1">
    <location>
        <begin position="7"/>
        <end position="38"/>
    </location>
</feature>
<organism evidence="3 4">
    <name type="scientific">Kurthia populi</name>
    <dbReference type="NCBI Taxonomy" id="1562132"/>
    <lineage>
        <taxon>Bacteria</taxon>
        <taxon>Bacillati</taxon>
        <taxon>Bacillota</taxon>
        <taxon>Bacilli</taxon>
        <taxon>Bacillales</taxon>
        <taxon>Caryophanaceae</taxon>
        <taxon>Kurthia</taxon>
    </lineage>
</organism>
<dbReference type="InterPro" id="IPR036779">
    <property type="entry name" value="LysM_dom_sf"/>
</dbReference>
<keyword evidence="4" id="KW-1185">Reference proteome</keyword>
<dbReference type="SUPFAM" id="SSF54106">
    <property type="entry name" value="LysM domain"/>
    <property type="match status" value="1"/>
</dbReference>
<feature type="region of interest" description="Disordered" evidence="1">
    <location>
        <begin position="1"/>
        <end position="56"/>
    </location>
</feature>
<evidence type="ECO:0000259" key="2">
    <source>
        <dbReference type="PROSITE" id="PS51782"/>
    </source>
</evidence>
<dbReference type="CDD" id="cd00118">
    <property type="entry name" value="LysM"/>
    <property type="match status" value="1"/>
</dbReference>
<comment type="caution">
    <text evidence="3">The sequence shown here is derived from an EMBL/GenBank/DDBJ whole genome shotgun (WGS) entry which is preliminary data.</text>
</comment>
<dbReference type="EMBL" id="JBHUOR010000018">
    <property type="protein sequence ID" value="MFD2867474.1"/>
    <property type="molecule type" value="Genomic_DNA"/>
</dbReference>
<accession>A0ABW5XWU4</accession>
<dbReference type="Pfam" id="PF21821">
    <property type="entry name" value="Dit_like"/>
    <property type="match status" value="1"/>
</dbReference>
<dbReference type="RefSeq" id="WP_380146763.1">
    <property type="nucleotide sequence ID" value="NZ_JBHUOR010000018.1"/>
</dbReference>
<dbReference type="PROSITE" id="PS51782">
    <property type="entry name" value="LYSM"/>
    <property type="match status" value="1"/>
</dbReference>
<reference evidence="4" key="1">
    <citation type="journal article" date="2019" name="Int. J. Syst. Evol. Microbiol.">
        <title>The Global Catalogue of Microorganisms (GCM) 10K type strain sequencing project: providing services to taxonomists for standard genome sequencing and annotation.</title>
        <authorList>
            <consortium name="The Broad Institute Genomics Platform"/>
            <consortium name="The Broad Institute Genome Sequencing Center for Infectious Disease"/>
            <person name="Wu L."/>
            <person name="Ma J."/>
        </authorList>
    </citation>
    <scope>NUCLEOTIDE SEQUENCE [LARGE SCALE GENOMIC DNA]</scope>
    <source>
        <strain evidence="4">KCTC 33522</strain>
    </source>
</reference>
<feature type="domain" description="LysM" evidence="2">
    <location>
        <begin position="203"/>
        <end position="246"/>
    </location>
</feature>
<dbReference type="InterPro" id="IPR018392">
    <property type="entry name" value="LysM"/>
</dbReference>
<evidence type="ECO:0000256" key="1">
    <source>
        <dbReference type="SAM" id="MobiDB-lite"/>
    </source>
</evidence>
<name>A0ABW5XWU4_9BACL</name>
<evidence type="ECO:0000313" key="4">
    <source>
        <dbReference type="Proteomes" id="UP001597568"/>
    </source>
</evidence>
<dbReference type="Proteomes" id="UP001597568">
    <property type="component" value="Unassembled WGS sequence"/>
</dbReference>
<dbReference type="SMART" id="SM00257">
    <property type="entry name" value="LysM"/>
    <property type="match status" value="1"/>
</dbReference>
<dbReference type="Pfam" id="PF01476">
    <property type="entry name" value="LysM"/>
    <property type="match status" value="1"/>
</dbReference>
<sequence>MDPIELSPKDTTKYPTEPAEKSPKDKTKYPKKPSEKSPKSKVKVVKSPKTKSKPFKTTRTTLGKLHLLVEKESWQDDADIPQYAVEKGKDVTDHVEDRANVLTITGVIFGDKKHTVAEKVKAIRKYKNEGKRLTYVGRRTGNNFLINKFTYESETKIGNGHKFTIILQEVRIAGDEKKSSKKGAKGKSNGGTKQTSGSKSDATTHEVKGGDTYWDLAKKYGTTWEELYKLNKYPPRKIPIGVILKLP</sequence>